<dbReference type="PANTHER" id="PTHR46696">
    <property type="entry name" value="P450, PUTATIVE (EUROFUNG)-RELATED"/>
    <property type="match status" value="1"/>
</dbReference>
<proteinExistence type="inferred from homology"/>
<dbReference type="Pfam" id="PF00067">
    <property type="entry name" value="p450"/>
    <property type="match status" value="1"/>
</dbReference>
<evidence type="ECO:0000256" key="6">
    <source>
        <dbReference type="ARBA" id="ARBA00023033"/>
    </source>
</evidence>
<evidence type="ECO:0000256" key="5">
    <source>
        <dbReference type="ARBA" id="ARBA00023004"/>
    </source>
</evidence>
<evidence type="ECO:0000256" key="2">
    <source>
        <dbReference type="ARBA" id="ARBA00022617"/>
    </source>
</evidence>
<accession>A0A6J7EE61</accession>
<dbReference type="FunFam" id="1.10.630.10:FF:000018">
    <property type="entry name" value="Cytochrome P450 monooxygenase"/>
    <property type="match status" value="1"/>
</dbReference>
<reference evidence="7" key="1">
    <citation type="submission" date="2020-05" db="EMBL/GenBank/DDBJ databases">
        <authorList>
            <person name="Chiriac C."/>
            <person name="Salcher M."/>
            <person name="Ghai R."/>
            <person name="Kavagutti S V."/>
        </authorList>
    </citation>
    <scope>NUCLEOTIDE SEQUENCE</scope>
</reference>
<dbReference type="AlphaFoldDB" id="A0A6J7EE61"/>
<dbReference type="GO" id="GO:0005506">
    <property type="term" value="F:iron ion binding"/>
    <property type="evidence" value="ECO:0007669"/>
    <property type="project" value="InterPro"/>
</dbReference>
<dbReference type="SUPFAM" id="SSF48264">
    <property type="entry name" value="Cytochrome P450"/>
    <property type="match status" value="1"/>
</dbReference>
<protein>
    <submittedName>
        <fullName evidence="7">Unannotated protein</fullName>
    </submittedName>
</protein>
<keyword evidence="4" id="KW-0560">Oxidoreductase</keyword>
<dbReference type="InterPro" id="IPR002397">
    <property type="entry name" value="Cyt_P450_B"/>
</dbReference>
<dbReference type="PROSITE" id="PS00086">
    <property type="entry name" value="CYTOCHROME_P450"/>
    <property type="match status" value="1"/>
</dbReference>
<evidence type="ECO:0000256" key="3">
    <source>
        <dbReference type="ARBA" id="ARBA00022723"/>
    </source>
</evidence>
<keyword evidence="2" id="KW-0349">Heme</keyword>
<keyword evidence="5" id="KW-0408">Iron</keyword>
<dbReference type="PANTHER" id="PTHR46696:SF3">
    <property type="entry name" value="PULCHERRIMINIC ACID SYNTHASE"/>
    <property type="match status" value="1"/>
</dbReference>
<evidence type="ECO:0000313" key="7">
    <source>
        <dbReference type="EMBL" id="CAB4881577.1"/>
    </source>
</evidence>
<dbReference type="Gene3D" id="1.10.630.10">
    <property type="entry name" value="Cytochrome P450"/>
    <property type="match status" value="1"/>
</dbReference>
<dbReference type="EMBL" id="CAFBLQ010000185">
    <property type="protein sequence ID" value="CAB4881577.1"/>
    <property type="molecule type" value="Genomic_DNA"/>
</dbReference>
<keyword evidence="6" id="KW-0503">Monooxygenase</keyword>
<dbReference type="GO" id="GO:0016705">
    <property type="term" value="F:oxidoreductase activity, acting on paired donors, with incorporation or reduction of molecular oxygen"/>
    <property type="evidence" value="ECO:0007669"/>
    <property type="project" value="InterPro"/>
</dbReference>
<organism evidence="7">
    <name type="scientific">freshwater metagenome</name>
    <dbReference type="NCBI Taxonomy" id="449393"/>
    <lineage>
        <taxon>unclassified sequences</taxon>
        <taxon>metagenomes</taxon>
        <taxon>ecological metagenomes</taxon>
    </lineage>
</organism>
<dbReference type="InterPro" id="IPR036396">
    <property type="entry name" value="Cyt_P450_sf"/>
</dbReference>
<dbReference type="InterPro" id="IPR001128">
    <property type="entry name" value="Cyt_P450"/>
</dbReference>
<evidence type="ECO:0000256" key="4">
    <source>
        <dbReference type="ARBA" id="ARBA00023002"/>
    </source>
</evidence>
<evidence type="ECO:0000256" key="1">
    <source>
        <dbReference type="ARBA" id="ARBA00010617"/>
    </source>
</evidence>
<dbReference type="PRINTS" id="PR00359">
    <property type="entry name" value="BP450"/>
</dbReference>
<name>A0A6J7EE61_9ZZZZ</name>
<comment type="similarity">
    <text evidence="1">Belongs to the cytochrome P450 family.</text>
</comment>
<dbReference type="GO" id="GO:0004497">
    <property type="term" value="F:monooxygenase activity"/>
    <property type="evidence" value="ECO:0007669"/>
    <property type="project" value="UniProtKB-KW"/>
</dbReference>
<gene>
    <name evidence="7" type="ORF">UFOPK3423_01398</name>
</gene>
<keyword evidence="3" id="KW-0479">Metal-binding</keyword>
<dbReference type="InterPro" id="IPR017972">
    <property type="entry name" value="Cyt_P450_CS"/>
</dbReference>
<dbReference type="GO" id="GO:0020037">
    <property type="term" value="F:heme binding"/>
    <property type="evidence" value="ECO:0007669"/>
    <property type="project" value="InterPro"/>
</dbReference>
<sequence>MDNALFTADPPHHTRHRALVNKALNPRRVRQLEGAMRQIADELIDGFIADGRCELHTQFGIGLPLTVISDTLGVDRSDMPAFKYWSDCMIAGNLDMLDNERRAEVARAVIDFQQYMIPRIEARREQPTDDLLSDLANATIEDSDGAEAAVGPRNLTTAELLPIVSQLLIAGNETTTNLIGNGLVLLIRHPEVMAEVRADHSLIPNFLEEVLRFDGPIHCTFRIAQEDIELRGETIPGGSMVVPMWGAAGQDKDVFPEPRRFDVHRANAKRHLTFGHGPHFCAGAEMARVEGRVAFETLLTRLDNIRLAPGAELEMLPSFSARGYQAIPIEFDPAT</sequence>